<name>H5TLM6_GORO1</name>
<keyword evidence="1" id="KW-0812">Transmembrane</keyword>
<dbReference type="AlphaFoldDB" id="H5TLM6"/>
<keyword evidence="1" id="KW-0472">Membrane</keyword>
<keyword evidence="1" id="KW-1133">Transmembrane helix</keyword>
<gene>
    <name evidence="2" type="ORF">GOOTI_105_00490</name>
</gene>
<dbReference type="EMBL" id="BAFB01000105">
    <property type="protein sequence ID" value="GAB34384.1"/>
    <property type="molecule type" value="Genomic_DNA"/>
</dbReference>
<dbReference type="Proteomes" id="UP000005038">
    <property type="component" value="Unassembled WGS sequence"/>
</dbReference>
<reference evidence="2" key="1">
    <citation type="submission" date="2012-02" db="EMBL/GenBank/DDBJ databases">
        <title>Whole genome shotgun sequence of Gordonia otitidis NBRC 100426.</title>
        <authorList>
            <person name="Yoshida I."/>
            <person name="Hosoyama A."/>
            <person name="Tsuchikane K."/>
            <person name="Katsumata H."/>
            <person name="Yamazaki S."/>
            <person name="Fujita N."/>
        </authorList>
    </citation>
    <scope>NUCLEOTIDE SEQUENCE [LARGE SCALE GENOMIC DNA]</scope>
    <source>
        <strain evidence="2">NBRC 100426</strain>
    </source>
</reference>
<feature type="transmembrane region" description="Helical" evidence="1">
    <location>
        <begin position="78"/>
        <end position="97"/>
    </location>
</feature>
<evidence type="ECO:0000313" key="2">
    <source>
        <dbReference type="EMBL" id="GAB34384.1"/>
    </source>
</evidence>
<evidence type="ECO:0000256" key="1">
    <source>
        <dbReference type="SAM" id="Phobius"/>
    </source>
</evidence>
<keyword evidence="3" id="KW-1185">Reference proteome</keyword>
<evidence type="ECO:0000313" key="3">
    <source>
        <dbReference type="Proteomes" id="UP000005038"/>
    </source>
</evidence>
<sequence length="133" mass="15156">MVRGLWRRDIRIVNQPMNRLHHLLDRRQHRRESVQVGCGIARQRSWIRSPSGSKNLVDHRTVFQRKVDVTLSGNTRRWLGLIAIALCVALIGVYATIVNVITPSIIDDLGIDSSQAQWMQESYEIAFAALLPS</sequence>
<accession>H5TLM6</accession>
<dbReference type="InterPro" id="IPR036259">
    <property type="entry name" value="MFS_trans_sf"/>
</dbReference>
<proteinExistence type="predicted"/>
<protein>
    <recommendedName>
        <fullName evidence="4">MFS transporter</fullName>
    </recommendedName>
</protein>
<evidence type="ECO:0008006" key="4">
    <source>
        <dbReference type="Google" id="ProtNLM"/>
    </source>
</evidence>
<comment type="caution">
    <text evidence="2">The sequence shown here is derived from an EMBL/GenBank/DDBJ whole genome shotgun (WGS) entry which is preliminary data.</text>
</comment>
<dbReference type="SUPFAM" id="SSF103473">
    <property type="entry name" value="MFS general substrate transporter"/>
    <property type="match status" value="1"/>
</dbReference>
<organism evidence="2 3">
    <name type="scientific">Gordonia otitidis (strain DSM 44809 / CCUG 52243 / JCM 12355 / NBRC 100426 / IFM 10032)</name>
    <dbReference type="NCBI Taxonomy" id="1108044"/>
    <lineage>
        <taxon>Bacteria</taxon>
        <taxon>Bacillati</taxon>
        <taxon>Actinomycetota</taxon>
        <taxon>Actinomycetes</taxon>
        <taxon>Mycobacteriales</taxon>
        <taxon>Gordoniaceae</taxon>
        <taxon>Gordonia</taxon>
    </lineage>
</organism>